<dbReference type="GO" id="GO:0015833">
    <property type="term" value="P:peptide transport"/>
    <property type="evidence" value="ECO:0007669"/>
    <property type="project" value="UniProtKB-KW"/>
</dbReference>
<keyword evidence="3" id="KW-1003">Cell membrane</keyword>
<evidence type="ECO:0000256" key="2">
    <source>
        <dbReference type="ARBA" id="ARBA00022448"/>
    </source>
</evidence>
<dbReference type="SUPFAM" id="SSF161098">
    <property type="entry name" value="MetI-like"/>
    <property type="match status" value="1"/>
</dbReference>
<dbReference type="InterPro" id="IPR035906">
    <property type="entry name" value="MetI-like_sf"/>
</dbReference>
<dbReference type="PANTHER" id="PTHR43386">
    <property type="entry name" value="OLIGOPEPTIDE TRANSPORT SYSTEM PERMEASE PROTEIN APPC"/>
    <property type="match status" value="1"/>
</dbReference>
<keyword evidence="4 9" id="KW-0812">Transmembrane</keyword>
<dbReference type="STRING" id="34004.SAMN04488021_14610"/>
<dbReference type="GO" id="GO:0055085">
    <property type="term" value="P:transmembrane transport"/>
    <property type="evidence" value="ECO:0007669"/>
    <property type="project" value="InterPro"/>
</dbReference>
<dbReference type="GO" id="GO:0015031">
    <property type="term" value="P:protein transport"/>
    <property type="evidence" value="ECO:0007669"/>
    <property type="project" value="UniProtKB-KW"/>
</dbReference>
<evidence type="ECO:0000313" key="12">
    <source>
        <dbReference type="Proteomes" id="UP000183635"/>
    </source>
</evidence>
<dbReference type="GO" id="GO:0005886">
    <property type="term" value="C:plasma membrane"/>
    <property type="evidence" value="ECO:0007669"/>
    <property type="project" value="UniProtKB-SubCell"/>
</dbReference>
<feature type="transmembrane region" description="Helical" evidence="9">
    <location>
        <begin position="94"/>
        <end position="119"/>
    </location>
</feature>
<evidence type="ECO:0000313" key="11">
    <source>
        <dbReference type="EMBL" id="SFH95527.1"/>
    </source>
</evidence>
<feature type="domain" description="ABC transmembrane type-1" evidence="10">
    <location>
        <begin position="90"/>
        <end position="278"/>
    </location>
</feature>
<evidence type="ECO:0000256" key="9">
    <source>
        <dbReference type="RuleBase" id="RU363032"/>
    </source>
</evidence>
<dbReference type="Pfam" id="PF12911">
    <property type="entry name" value="OppC_N"/>
    <property type="match status" value="1"/>
</dbReference>
<dbReference type="CDD" id="cd06261">
    <property type="entry name" value="TM_PBP2"/>
    <property type="match status" value="1"/>
</dbReference>
<feature type="transmembrane region" description="Helical" evidence="9">
    <location>
        <begin position="29"/>
        <end position="50"/>
    </location>
</feature>
<evidence type="ECO:0000256" key="8">
    <source>
        <dbReference type="ARBA" id="ARBA00023136"/>
    </source>
</evidence>
<dbReference type="RefSeq" id="WP_408634332.1">
    <property type="nucleotide sequence ID" value="NZ_CBCRYP010000038.1"/>
</dbReference>
<accession>A0A1I3E975</accession>
<evidence type="ECO:0000256" key="1">
    <source>
        <dbReference type="ARBA" id="ARBA00004651"/>
    </source>
</evidence>
<dbReference type="EMBL" id="FOPU01000046">
    <property type="protein sequence ID" value="SFH95527.1"/>
    <property type="molecule type" value="Genomic_DNA"/>
</dbReference>
<dbReference type="Proteomes" id="UP000183635">
    <property type="component" value="Unassembled WGS sequence"/>
</dbReference>
<dbReference type="PROSITE" id="PS50928">
    <property type="entry name" value="ABC_TM1"/>
    <property type="match status" value="1"/>
</dbReference>
<evidence type="ECO:0000256" key="3">
    <source>
        <dbReference type="ARBA" id="ARBA00022475"/>
    </source>
</evidence>
<comment type="subcellular location">
    <subcellularLocation>
        <location evidence="1 9">Cell membrane</location>
        <topology evidence="1 9">Multi-pass membrane protein</topology>
    </subcellularLocation>
</comment>
<dbReference type="InterPro" id="IPR000515">
    <property type="entry name" value="MetI-like"/>
</dbReference>
<protein>
    <submittedName>
        <fullName evidence="11">Peptide/nickel transport system permease protein</fullName>
    </submittedName>
</protein>
<evidence type="ECO:0000259" key="10">
    <source>
        <dbReference type="PROSITE" id="PS50928"/>
    </source>
</evidence>
<proteinExistence type="inferred from homology"/>
<reference evidence="11 12" key="1">
    <citation type="submission" date="2016-10" db="EMBL/GenBank/DDBJ databases">
        <authorList>
            <person name="de Groot N.N."/>
        </authorList>
    </citation>
    <scope>NUCLEOTIDE SEQUENCE [LARGE SCALE GENOMIC DNA]</scope>
    <source>
        <strain evidence="11 12">DSM 8537</strain>
    </source>
</reference>
<comment type="similarity">
    <text evidence="9">Belongs to the binding-protein-dependent transport system permease family.</text>
</comment>
<feature type="transmembrane region" description="Helical" evidence="9">
    <location>
        <begin position="256"/>
        <end position="278"/>
    </location>
</feature>
<feature type="transmembrane region" description="Helical" evidence="9">
    <location>
        <begin position="139"/>
        <end position="163"/>
    </location>
</feature>
<keyword evidence="5" id="KW-0571">Peptide transport</keyword>
<gene>
    <name evidence="11" type="ORF">SAMN04488021_14610</name>
</gene>
<sequence>MTAPARTSVPAARGPMAEAWDIFRRSPSAMLGLALLILVMAMTFAGPHLYQVDPFEIVWAPLTPPGEEATIPLGTDNLGRDILAGLIAGGSATLAVGFAAALITMLIGVLIGAYAGFYGGWVDDMLMRVTEFFQVLPPLLFAMVVVTLFQPTLVNVALAIGIVSWPQTARLTRSEFRRIRTLEYVSAMRAIGAGDGNIIWRVILPNALPPLIVSATLTIGMAILFEAGLSFLGLSDPNLMSWGLMIGSGREYLLDAWWVVTLPGAMIFLTVLGVSLVGDGLNDAFNPRMRER</sequence>
<keyword evidence="8 9" id="KW-0472">Membrane</keyword>
<keyword evidence="2 9" id="KW-0813">Transport</keyword>
<dbReference type="AlphaFoldDB" id="A0A1I3E975"/>
<keyword evidence="12" id="KW-1185">Reference proteome</keyword>
<dbReference type="PANTHER" id="PTHR43386:SF1">
    <property type="entry name" value="D,D-DIPEPTIDE TRANSPORT SYSTEM PERMEASE PROTEIN DDPC-RELATED"/>
    <property type="match status" value="1"/>
</dbReference>
<dbReference type="Gene3D" id="1.10.3720.10">
    <property type="entry name" value="MetI-like"/>
    <property type="match status" value="1"/>
</dbReference>
<organism evidence="11 12">
    <name type="scientific">Paracoccus aminovorans</name>
    <dbReference type="NCBI Taxonomy" id="34004"/>
    <lineage>
        <taxon>Bacteria</taxon>
        <taxon>Pseudomonadati</taxon>
        <taxon>Pseudomonadota</taxon>
        <taxon>Alphaproteobacteria</taxon>
        <taxon>Rhodobacterales</taxon>
        <taxon>Paracoccaceae</taxon>
        <taxon>Paracoccus</taxon>
    </lineage>
</organism>
<name>A0A1I3E975_9RHOB</name>
<keyword evidence="7 9" id="KW-1133">Transmembrane helix</keyword>
<evidence type="ECO:0000256" key="7">
    <source>
        <dbReference type="ARBA" id="ARBA00022989"/>
    </source>
</evidence>
<evidence type="ECO:0000256" key="5">
    <source>
        <dbReference type="ARBA" id="ARBA00022856"/>
    </source>
</evidence>
<dbReference type="InterPro" id="IPR025966">
    <property type="entry name" value="OppC_N"/>
</dbReference>
<dbReference type="Pfam" id="PF00528">
    <property type="entry name" value="BPD_transp_1"/>
    <property type="match status" value="1"/>
</dbReference>
<dbReference type="InterPro" id="IPR050366">
    <property type="entry name" value="BP-dependent_transpt_permease"/>
</dbReference>
<evidence type="ECO:0000256" key="4">
    <source>
        <dbReference type="ARBA" id="ARBA00022692"/>
    </source>
</evidence>
<feature type="transmembrane region" description="Helical" evidence="9">
    <location>
        <begin position="210"/>
        <end position="235"/>
    </location>
</feature>
<evidence type="ECO:0000256" key="6">
    <source>
        <dbReference type="ARBA" id="ARBA00022927"/>
    </source>
</evidence>
<keyword evidence="6" id="KW-0653">Protein transport</keyword>